<evidence type="ECO:0000256" key="2">
    <source>
        <dbReference type="ARBA" id="ARBA00023125"/>
    </source>
</evidence>
<dbReference type="Gene3D" id="3.30.450.40">
    <property type="match status" value="1"/>
</dbReference>
<dbReference type="PANTHER" id="PTHR30136:SF7">
    <property type="entry name" value="HTH-TYPE TRANSCRIPTIONAL REGULATOR KDGR-RELATED"/>
    <property type="match status" value="1"/>
</dbReference>
<feature type="domain" description="IclR-ED" evidence="5">
    <location>
        <begin position="83"/>
        <end position="260"/>
    </location>
</feature>
<evidence type="ECO:0000256" key="1">
    <source>
        <dbReference type="ARBA" id="ARBA00023015"/>
    </source>
</evidence>
<dbReference type="InterPro" id="IPR036390">
    <property type="entry name" value="WH_DNA-bd_sf"/>
</dbReference>
<keyword evidence="1" id="KW-0805">Transcription regulation</keyword>
<evidence type="ECO:0000259" key="5">
    <source>
        <dbReference type="PROSITE" id="PS51078"/>
    </source>
</evidence>
<dbReference type="SUPFAM" id="SSF46785">
    <property type="entry name" value="Winged helix' DNA-binding domain"/>
    <property type="match status" value="1"/>
</dbReference>
<name>A0ABT8TAT3_9GAMM</name>
<organism evidence="6 7">
    <name type="scientific">Gilvimarinus algae</name>
    <dbReference type="NCBI Taxonomy" id="3058037"/>
    <lineage>
        <taxon>Bacteria</taxon>
        <taxon>Pseudomonadati</taxon>
        <taxon>Pseudomonadota</taxon>
        <taxon>Gammaproteobacteria</taxon>
        <taxon>Cellvibrionales</taxon>
        <taxon>Cellvibrionaceae</taxon>
        <taxon>Gilvimarinus</taxon>
    </lineage>
</organism>
<dbReference type="InterPro" id="IPR029016">
    <property type="entry name" value="GAF-like_dom_sf"/>
</dbReference>
<dbReference type="InterPro" id="IPR005471">
    <property type="entry name" value="Tscrpt_reg_IclR_N"/>
</dbReference>
<dbReference type="RefSeq" id="WP_302711356.1">
    <property type="nucleotide sequence ID" value="NZ_JAULRT010000034.1"/>
</dbReference>
<keyword evidence="2" id="KW-0238">DNA-binding</keyword>
<sequence>MNQKTTLKTTEDDSRKYKAPALEKGLDILELLASTSEPMTTSQMASRLGRSVSELFRMVLALEYRGYIAAADDGRDGYILSNKLFTLGIARAPTKTLLEVALPVMSALTRDIGQSCHLAVASGDQIVVIGRIENPGDLGFSVRIGYRRPLIRAASGRVIFAFQAPDVRDVMLKALGDANPEEVDAFISSAEQARARGYVRTPSDFIDGVTDLSAPVMGYRGALAAITVPHVVYHPERCSVENALESLQQAARKISSQLTEHSH</sequence>
<proteinExistence type="predicted"/>
<dbReference type="InterPro" id="IPR036388">
    <property type="entry name" value="WH-like_DNA-bd_sf"/>
</dbReference>
<dbReference type="InterPro" id="IPR050707">
    <property type="entry name" value="HTH_MetabolicPath_Reg"/>
</dbReference>
<feature type="domain" description="HTH iclR-type" evidence="4">
    <location>
        <begin position="19"/>
        <end position="89"/>
    </location>
</feature>
<dbReference type="Pfam" id="PF09339">
    <property type="entry name" value="HTH_IclR"/>
    <property type="match status" value="1"/>
</dbReference>
<dbReference type="InterPro" id="IPR014757">
    <property type="entry name" value="Tscrpt_reg_IclR_C"/>
</dbReference>
<reference evidence="6" key="1">
    <citation type="submission" date="2023-07" db="EMBL/GenBank/DDBJ databases">
        <title>Gilvimarinus algae sp. nov., isolated from the surface of Kelp.</title>
        <authorList>
            <person name="Sun Y.Y."/>
            <person name="Gong Y."/>
            <person name="Du Z.J."/>
        </authorList>
    </citation>
    <scope>NUCLEOTIDE SEQUENCE</scope>
    <source>
        <strain evidence="6">SDUM040014</strain>
    </source>
</reference>
<keyword evidence="3" id="KW-0804">Transcription</keyword>
<dbReference type="Gene3D" id="1.10.10.10">
    <property type="entry name" value="Winged helix-like DNA-binding domain superfamily/Winged helix DNA-binding domain"/>
    <property type="match status" value="1"/>
</dbReference>
<dbReference type="SUPFAM" id="SSF55781">
    <property type="entry name" value="GAF domain-like"/>
    <property type="match status" value="1"/>
</dbReference>
<dbReference type="Pfam" id="PF01614">
    <property type="entry name" value="IclR_C"/>
    <property type="match status" value="1"/>
</dbReference>
<dbReference type="EMBL" id="JAULRT010000034">
    <property type="protein sequence ID" value="MDO3381226.1"/>
    <property type="molecule type" value="Genomic_DNA"/>
</dbReference>
<keyword evidence="7" id="KW-1185">Reference proteome</keyword>
<dbReference type="PANTHER" id="PTHR30136">
    <property type="entry name" value="HELIX-TURN-HELIX TRANSCRIPTIONAL REGULATOR, ICLR FAMILY"/>
    <property type="match status" value="1"/>
</dbReference>
<protein>
    <submittedName>
        <fullName evidence="6">IclR family transcriptional regulator</fullName>
    </submittedName>
</protein>
<accession>A0ABT8TAT3</accession>
<evidence type="ECO:0000256" key="3">
    <source>
        <dbReference type="ARBA" id="ARBA00023163"/>
    </source>
</evidence>
<gene>
    <name evidence="6" type="ORF">QWI16_03515</name>
</gene>
<dbReference type="Proteomes" id="UP001168380">
    <property type="component" value="Unassembled WGS sequence"/>
</dbReference>
<evidence type="ECO:0000259" key="4">
    <source>
        <dbReference type="PROSITE" id="PS51077"/>
    </source>
</evidence>
<evidence type="ECO:0000313" key="7">
    <source>
        <dbReference type="Proteomes" id="UP001168380"/>
    </source>
</evidence>
<dbReference type="PROSITE" id="PS51077">
    <property type="entry name" value="HTH_ICLR"/>
    <property type="match status" value="1"/>
</dbReference>
<evidence type="ECO:0000313" key="6">
    <source>
        <dbReference type="EMBL" id="MDO3381226.1"/>
    </source>
</evidence>
<comment type="caution">
    <text evidence="6">The sequence shown here is derived from an EMBL/GenBank/DDBJ whole genome shotgun (WGS) entry which is preliminary data.</text>
</comment>
<dbReference type="PROSITE" id="PS51078">
    <property type="entry name" value="ICLR_ED"/>
    <property type="match status" value="1"/>
</dbReference>
<dbReference type="SMART" id="SM00346">
    <property type="entry name" value="HTH_ICLR"/>
    <property type="match status" value="1"/>
</dbReference>